<dbReference type="InterPro" id="IPR002586">
    <property type="entry name" value="CobQ/CobB/MinD/ParA_Nub-bd_dom"/>
</dbReference>
<name>A0A679K0U3_9HYPH</name>
<gene>
    <name evidence="2" type="ORF">MBLL_04754</name>
</gene>
<dbReference type="RefSeq" id="WP_339164371.1">
    <property type="nucleotide sequence ID" value="NZ_LR743514.1"/>
</dbReference>
<dbReference type="CDD" id="cd02042">
    <property type="entry name" value="ParAB_family"/>
    <property type="match status" value="1"/>
</dbReference>
<dbReference type="InterPro" id="IPR027417">
    <property type="entry name" value="P-loop_NTPase"/>
</dbReference>
<evidence type="ECO:0000259" key="1">
    <source>
        <dbReference type="Pfam" id="PF01656"/>
    </source>
</evidence>
<dbReference type="Gene3D" id="3.40.50.300">
    <property type="entry name" value="P-loop containing nucleotide triphosphate hydrolases"/>
    <property type="match status" value="1"/>
</dbReference>
<dbReference type="InterPro" id="IPR050678">
    <property type="entry name" value="DNA_Partitioning_ATPase"/>
</dbReference>
<dbReference type="PIRSF" id="PIRSF009320">
    <property type="entry name" value="Nuc_binding_HP_1000"/>
    <property type="match status" value="1"/>
</dbReference>
<dbReference type="Pfam" id="PF01656">
    <property type="entry name" value="CbiA"/>
    <property type="match status" value="1"/>
</dbReference>
<dbReference type="PANTHER" id="PTHR13696">
    <property type="entry name" value="P-LOOP CONTAINING NUCLEOSIDE TRIPHOSPHATE HYDROLASE"/>
    <property type="match status" value="1"/>
</dbReference>
<evidence type="ECO:0000313" key="2">
    <source>
        <dbReference type="EMBL" id="CAA2145627.1"/>
    </source>
</evidence>
<dbReference type="PANTHER" id="PTHR13696:SF96">
    <property type="entry name" value="COBQ_COBB_MIND_PARA NUCLEOTIDE BINDING DOMAIN-CONTAINING PROTEIN"/>
    <property type="match status" value="1"/>
</dbReference>
<proteinExistence type="predicted"/>
<dbReference type="SUPFAM" id="SSF52540">
    <property type="entry name" value="P-loop containing nucleoside triphosphate hydrolases"/>
    <property type="match status" value="1"/>
</dbReference>
<accession>A0A679K0U3</accession>
<reference evidence="2" key="1">
    <citation type="submission" date="2019-12" db="EMBL/GenBank/DDBJ databases">
        <authorList>
            <person name="Cremers G."/>
        </authorList>
    </citation>
    <scope>NUCLEOTIDE SEQUENCE</scope>
    <source>
        <strain evidence="2">Mbul2</strain>
        <plasmid evidence="2">5</plasmid>
    </source>
</reference>
<dbReference type="EMBL" id="LR743514">
    <property type="protein sequence ID" value="CAA2145627.1"/>
    <property type="molecule type" value="Genomic_DNA"/>
</dbReference>
<feature type="domain" description="CobQ/CobB/MinD/ParA nucleotide binding" evidence="1">
    <location>
        <begin position="5"/>
        <end position="150"/>
    </location>
</feature>
<keyword evidence="2" id="KW-0614">Plasmid</keyword>
<protein>
    <recommendedName>
        <fullName evidence="1">CobQ/CobB/MinD/ParA nucleotide binding domain-containing protein</fullName>
    </recommendedName>
</protein>
<dbReference type="AlphaFoldDB" id="A0A679K0U3"/>
<geneLocation type="plasmid" evidence="2">
    <name>5</name>
</geneLocation>
<sequence length="222" mass="23796">MHVVSLVGLKGGIGKSTLTAHLAVAAHHAGILTAIVDTDPQATLRMWSTRRQIDGPPVRPETTPDFLEPTLKAFEAQGAELVFIDTAGKSEAMGKRAAELSDLVLIPSRTSLADMDAVPSTASMLKAIGKKHFVIFSDVDVSGRKTDVKEASKGFATRGIPIGNANGAPTVSHRKAFKSCFNDGRTIQELEPDGKGAEEIDALFRWVAKQIGLKVKRKRVET</sequence>
<organism evidence="2">
    <name type="scientific">Methylobacterium bullatum</name>
    <dbReference type="NCBI Taxonomy" id="570505"/>
    <lineage>
        <taxon>Bacteria</taxon>
        <taxon>Pseudomonadati</taxon>
        <taxon>Pseudomonadota</taxon>
        <taxon>Alphaproteobacteria</taxon>
        <taxon>Hyphomicrobiales</taxon>
        <taxon>Methylobacteriaceae</taxon>
        <taxon>Methylobacterium</taxon>
    </lineage>
</organism>